<dbReference type="Proteomes" id="UP000198406">
    <property type="component" value="Unassembled WGS sequence"/>
</dbReference>
<dbReference type="InterPro" id="IPR017938">
    <property type="entry name" value="Riboflavin_synthase-like_b-brl"/>
</dbReference>
<dbReference type="InterPro" id="IPR001709">
    <property type="entry name" value="Flavoprot_Pyr_Nucl_cyt_Rdtase"/>
</dbReference>
<feature type="binding site" evidence="10">
    <location>
        <position position="139"/>
    </location>
    <ligand>
        <name>FAD</name>
        <dbReference type="ChEBI" id="CHEBI:57692"/>
    </ligand>
</feature>
<comment type="caution">
    <text evidence="13">The sequence shown here is derived from an EMBL/GenBank/DDBJ whole genome shotgun (WGS) entry which is preliminary data.</text>
</comment>
<feature type="binding site" evidence="10">
    <location>
        <position position="121"/>
    </location>
    <ligand>
        <name>FAD</name>
        <dbReference type="ChEBI" id="CHEBI:57692"/>
    </ligand>
</feature>
<evidence type="ECO:0000259" key="12">
    <source>
        <dbReference type="PROSITE" id="PS51384"/>
    </source>
</evidence>
<evidence type="ECO:0000256" key="7">
    <source>
        <dbReference type="ARBA" id="ARBA00023027"/>
    </source>
</evidence>
<feature type="binding site" evidence="10">
    <location>
        <position position="122"/>
    </location>
    <ligand>
        <name>FAD</name>
        <dbReference type="ChEBI" id="CHEBI:57692"/>
    </ligand>
</feature>
<keyword evidence="7 11" id="KW-0520">NAD</keyword>
<dbReference type="PROSITE" id="PS51384">
    <property type="entry name" value="FAD_FR"/>
    <property type="match status" value="1"/>
</dbReference>
<sequence>MPSSFLHLVTKHLLLSILFTFSNNWMLFSLLSTCSRTVMATAKYSTPSSLLAPPVKALVSPGECQFGDSPISVPLLERTQVSPTTCVLRFGLPDKDKPLNLSTCACILANANIDGQDVTRPYTPFSTNQQIGSFDLLVKDYGPEFGTMSYYLCSRINVGDQVAFKHIPFNVKTQAPFDYDRICMLVGGTGITPFIQALHAILGDESSKTPRVTMLYGSKVADDILGYELLHKWAQDYPDRFELVDVLSDEPEGTEWKGLRGYINRELVEKYFPQPSDNSKFQIWICGPPPMYNALTGPREDKEKVSGLLGEMGYSPSQIYKF</sequence>
<evidence type="ECO:0000256" key="4">
    <source>
        <dbReference type="ARBA" id="ARBA00022630"/>
    </source>
</evidence>
<dbReference type="PANTHER" id="PTHR19370:SF171">
    <property type="entry name" value="NADH-CYTOCHROME B5 REDUCTASE 2"/>
    <property type="match status" value="1"/>
</dbReference>
<evidence type="ECO:0000256" key="11">
    <source>
        <dbReference type="RuleBase" id="RU361226"/>
    </source>
</evidence>
<dbReference type="AlphaFoldDB" id="A0A1Z5J6K3"/>
<dbReference type="Gene3D" id="2.40.30.10">
    <property type="entry name" value="Translation factors"/>
    <property type="match status" value="1"/>
</dbReference>
<evidence type="ECO:0000313" key="14">
    <source>
        <dbReference type="Proteomes" id="UP000198406"/>
    </source>
</evidence>
<name>A0A1Z5J6K3_FISSO</name>
<dbReference type="OrthoDB" id="432685at2759"/>
<dbReference type="GO" id="GO:0090524">
    <property type="term" value="F:cytochrome-b5 reductase activity, acting on NADH"/>
    <property type="evidence" value="ECO:0007669"/>
    <property type="project" value="UniProtKB-EC"/>
</dbReference>
<dbReference type="InterPro" id="IPR001433">
    <property type="entry name" value="OxRdtase_FAD/NAD-bd"/>
</dbReference>
<evidence type="ECO:0000256" key="10">
    <source>
        <dbReference type="PIRSR" id="PIRSR601834-1"/>
    </source>
</evidence>
<evidence type="ECO:0000313" key="13">
    <source>
        <dbReference type="EMBL" id="GAX09634.1"/>
    </source>
</evidence>
<evidence type="ECO:0000256" key="1">
    <source>
        <dbReference type="ARBA" id="ARBA00001974"/>
    </source>
</evidence>
<comment type="subcellular location">
    <subcellularLocation>
        <location evidence="2">Mitochondrion</location>
    </subcellularLocation>
</comment>
<dbReference type="InterPro" id="IPR017927">
    <property type="entry name" value="FAD-bd_FR_type"/>
</dbReference>
<evidence type="ECO:0000256" key="6">
    <source>
        <dbReference type="ARBA" id="ARBA00023002"/>
    </source>
</evidence>
<dbReference type="Gene3D" id="3.40.50.80">
    <property type="entry name" value="Nucleotide-binding domain of ferredoxin-NADP reductase (FNR) module"/>
    <property type="match status" value="1"/>
</dbReference>
<keyword evidence="8" id="KW-0496">Mitochondrion</keyword>
<dbReference type="Pfam" id="PF00970">
    <property type="entry name" value="FAD_binding_6"/>
    <property type="match status" value="1"/>
</dbReference>
<feature type="binding site" evidence="10">
    <location>
        <position position="192"/>
    </location>
    <ligand>
        <name>FAD</name>
        <dbReference type="ChEBI" id="CHEBI:57692"/>
    </ligand>
</feature>
<keyword evidence="14" id="KW-1185">Reference proteome</keyword>
<feature type="binding site" evidence="10">
    <location>
        <position position="148"/>
    </location>
    <ligand>
        <name>FAD</name>
        <dbReference type="ChEBI" id="CHEBI:57692"/>
    </ligand>
</feature>
<reference evidence="13 14" key="1">
    <citation type="journal article" date="2015" name="Plant Cell">
        <title>Oil accumulation by the oleaginous diatom Fistulifera solaris as revealed by the genome and transcriptome.</title>
        <authorList>
            <person name="Tanaka T."/>
            <person name="Maeda Y."/>
            <person name="Veluchamy A."/>
            <person name="Tanaka M."/>
            <person name="Abida H."/>
            <person name="Marechal E."/>
            <person name="Bowler C."/>
            <person name="Muto M."/>
            <person name="Sunaga Y."/>
            <person name="Tanaka M."/>
            <person name="Yoshino T."/>
            <person name="Taniguchi T."/>
            <person name="Fukuda Y."/>
            <person name="Nemoto M."/>
            <person name="Matsumoto M."/>
            <person name="Wong P.S."/>
            <person name="Aburatani S."/>
            <person name="Fujibuchi W."/>
        </authorList>
    </citation>
    <scope>NUCLEOTIDE SEQUENCE [LARGE SCALE GENOMIC DNA]</scope>
    <source>
        <strain evidence="13 14">JPCC DA0580</strain>
    </source>
</reference>
<dbReference type="PRINTS" id="PR00406">
    <property type="entry name" value="CYTB5RDTASE"/>
</dbReference>
<evidence type="ECO:0000256" key="3">
    <source>
        <dbReference type="ARBA" id="ARBA00006105"/>
    </source>
</evidence>
<accession>A0A1Z5J6K3</accession>
<comment type="similarity">
    <text evidence="3 11">Belongs to the flavoprotein pyridine nucleotide cytochrome reductase family.</text>
</comment>
<feature type="binding site" evidence="10">
    <location>
        <position position="137"/>
    </location>
    <ligand>
        <name>FAD</name>
        <dbReference type="ChEBI" id="CHEBI:57692"/>
    </ligand>
</feature>
<dbReference type="CDD" id="cd06183">
    <property type="entry name" value="cyt_b5_reduct_like"/>
    <property type="match status" value="1"/>
</dbReference>
<dbReference type="InterPro" id="IPR039261">
    <property type="entry name" value="FNR_nucleotide-bd"/>
</dbReference>
<gene>
    <name evidence="13" type="ORF">FisN_19Lh096</name>
</gene>
<evidence type="ECO:0000256" key="5">
    <source>
        <dbReference type="ARBA" id="ARBA00022827"/>
    </source>
</evidence>
<keyword evidence="6 11" id="KW-0560">Oxidoreductase</keyword>
<evidence type="ECO:0000256" key="9">
    <source>
        <dbReference type="ARBA" id="ARBA00047682"/>
    </source>
</evidence>
<protein>
    <recommendedName>
        <fullName evidence="11">NADH-cytochrome b5 reductase</fullName>
        <ecNumber evidence="11">1.6.2.2</ecNumber>
    </recommendedName>
</protein>
<keyword evidence="5 10" id="KW-0274">FAD</keyword>
<evidence type="ECO:0000256" key="2">
    <source>
        <dbReference type="ARBA" id="ARBA00004173"/>
    </source>
</evidence>
<dbReference type="InParanoid" id="A0A1Z5J6K3"/>
<dbReference type="PANTHER" id="PTHR19370">
    <property type="entry name" value="NADH-CYTOCHROME B5 REDUCTASE"/>
    <property type="match status" value="1"/>
</dbReference>
<feature type="domain" description="FAD-binding FR-type" evidence="12">
    <location>
        <begin position="68"/>
        <end position="175"/>
    </location>
</feature>
<dbReference type="Pfam" id="PF00175">
    <property type="entry name" value="NAD_binding_1"/>
    <property type="match status" value="1"/>
</dbReference>
<organism evidence="13 14">
    <name type="scientific">Fistulifera solaris</name>
    <name type="common">Oleaginous diatom</name>
    <dbReference type="NCBI Taxonomy" id="1519565"/>
    <lineage>
        <taxon>Eukaryota</taxon>
        <taxon>Sar</taxon>
        <taxon>Stramenopiles</taxon>
        <taxon>Ochrophyta</taxon>
        <taxon>Bacillariophyta</taxon>
        <taxon>Bacillariophyceae</taxon>
        <taxon>Bacillariophycidae</taxon>
        <taxon>Naviculales</taxon>
        <taxon>Naviculaceae</taxon>
        <taxon>Fistulifera</taxon>
    </lineage>
</organism>
<feature type="binding site" evidence="10">
    <location>
        <position position="120"/>
    </location>
    <ligand>
        <name>FAD</name>
        <dbReference type="ChEBI" id="CHEBI:57692"/>
    </ligand>
</feature>
<dbReference type="EMBL" id="BDSP01000011">
    <property type="protein sequence ID" value="GAX09634.1"/>
    <property type="molecule type" value="Genomic_DNA"/>
</dbReference>
<dbReference type="EC" id="1.6.2.2" evidence="11"/>
<dbReference type="PRINTS" id="PR00371">
    <property type="entry name" value="FPNCR"/>
</dbReference>
<dbReference type="InterPro" id="IPR001834">
    <property type="entry name" value="CBR-like"/>
</dbReference>
<proteinExistence type="inferred from homology"/>
<comment type="catalytic activity">
    <reaction evidence="9 11">
        <text>2 Fe(III)-[cytochrome b5] + NADH = 2 Fe(II)-[cytochrome b5] + NAD(+) + H(+)</text>
        <dbReference type="Rhea" id="RHEA:46680"/>
        <dbReference type="Rhea" id="RHEA-COMP:10438"/>
        <dbReference type="Rhea" id="RHEA-COMP:10439"/>
        <dbReference type="ChEBI" id="CHEBI:15378"/>
        <dbReference type="ChEBI" id="CHEBI:29033"/>
        <dbReference type="ChEBI" id="CHEBI:29034"/>
        <dbReference type="ChEBI" id="CHEBI:57540"/>
        <dbReference type="ChEBI" id="CHEBI:57945"/>
        <dbReference type="EC" id="1.6.2.2"/>
    </reaction>
</comment>
<dbReference type="SUPFAM" id="SSF63380">
    <property type="entry name" value="Riboflavin synthase domain-like"/>
    <property type="match status" value="1"/>
</dbReference>
<evidence type="ECO:0000256" key="8">
    <source>
        <dbReference type="ARBA" id="ARBA00023128"/>
    </source>
</evidence>
<dbReference type="SUPFAM" id="SSF52343">
    <property type="entry name" value="Ferredoxin reductase-like, C-terminal NADP-linked domain"/>
    <property type="match status" value="1"/>
</dbReference>
<dbReference type="InterPro" id="IPR008333">
    <property type="entry name" value="Cbr1-like_FAD-bd_dom"/>
</dbReference>
<keyword evidence="4 10" id="KW-0285">Flavoprotein</keyword>
<feature type="binding site" evidence="10">
    <location>
        <position position="149"/>
    </location>
    <ligand>
        <name>FAD</name>
        <dbReference type="ChEBI" id="CHEBI:57692"/>
    </ligand>
</feature>
<dbReference type="GO" id="GO:0005739">
    <property type="term" value="C:mitochondrion"/>
    <property type="evidence" value="ECO:0007669"/>
    <property type="project" value="UniProtKB-SubCell"/>
</dbReference>
<comment type="cofactor">
    <cofactor evidence="1 10 11">
        <name>FAD</name>
        <dbReference type="ChEBI" id="CHEBI:57692"/>
    </cofactor>
</comment>